<dbReference type="PROSITE" id="PS50011">
    <property type="entry name" value="PROTEIN_KINASE_DOM"/>
    <property type="match status" value="1"/>
</dbReference>
<dbReference type="RefSeq" id="XP_009838552.1">
    <property type="nucleotide sequence ID" value="XM_009840250.1"/>
</dbReference>
<dbReference type="PROSITE" id="PS00108">
    <property type="entry name" value="PROTEIN_KINASE_ST"/>
    <property type="match status" value="1"/>
</dbReference>
<feature type="domain" description="Protein kinase" evidence="10">
    <location>
        <begin position="200"/>
        <end position="470"/>
    </location>
</feature>
<dbReference type="InterPro" id="IPR000719">
    <property type="entry name" value="Prot_kinase_dom"/>
</dbReference>
<evidence type="ECO:0000256" key="3">
    <source>
        <dbReference type="ARBA" id="ARBA00022777"/>
    </source>
</evidence>
<evidence type="ECO:0000256" key="4">
    <source>
        <dbReference type="ARBA" id="ARBA00022840"/>
    </source>
</evidence>
<feature type="compositionally biased region" description="Pro residues" evidence="9">
    <location>
        <begin position="8"/>
        <end position="17"/>
    </location>
</feature>
<accession>W4FZB9</accession>
<evidence type="ECO:0000256" key="6">
    <source>
        <dbReference type="ARBA" id="ARBA00037982"/>
    </source>
</evidence>
<dbReference type="PANTHER" id="PTHR11042">
    <property type="entry name" value="EUKARYOTIC TRANSLATION INITIATION FACTOR 2-ALPHA KINASE EIF2-ALPHA KINASE -RELATED"/>
    <property type="match status" value="1"/>
</dbReference>
<dbReference type="GO" id="GO:0005524">
    <property type="term" value="F:ATP binding"/>
    <property type="evidence" value="ECO:0007669"/>
    <property type="project" value="UniProtKB-UniRule"/>
</dbReference>
<dbReference type="InterPro" id="IPR050339">
    <property type="entry name" value="CC_SR_Kinase"/>
</dbReference>
<evidence type="ECO:0000256" key="9">
    <source>
        <dbReference type="SAM" id="MobiDB-lite"/>
    </source>
</evidence>
<dbReference type="AlphaFoldDB" id="W4FZB9"/>
<gene>
    <name evidence="11" type="ORF">H257_12889</name>
</gene>
<evidence type="ECO:0000256" key="8">
    <source>
        <dbReference type="RuleBase" id="RU000304"/>
    </source>
</evidence>
<dbReference type="Pfam" id="PF00069">
    <property type="entry name" value="Pkinase"/>
    <property type="match status" value="1"/>
</dbReference>
<feature type="binding site" evidence="7">
    <location>
        <position position="229"/>
    </location>
    <ligand>
        <name>ATP</name>
        <dbReference type="ChEBI" id="CHEBI:30616"/>
    </ligand>
</feature>
<dbReference type="PROSITE" id="PS00107">
    <property type="entry name" value="PROTEIN_KINASE_ATP"/>
    <property type="match status" value="1"/>
</dbReference>
<dbReference type="VEuPathDB" id="FungiDB:H257_12889"/>
<evidence type="ECO:0000256" key="1">
    <source>
        <dbReference type="ARBA" id="ARBA00022679"/>
    </source>
</evidence>
<dbReference type="GO" id="GO:0005634">
    <property type="term" value="C:nucleus"/>
    <property type="evidence" value="ECO:0007669"/>
    <property type="project" value="TreeGrafter"/>
</dbReference>
<feature type="region of interest" description="Disordered" evidence="9">
    <location>
        <begin position="1"/>
        <end position="51"/>
    </location>
</feature>
<evidence type="ECO:0000256" key="2">
    <source>
        <dbReference type="ARBA" id="ARBA00022741"/>
    </source>
</evidence>
<dbReference type="SUPFAM" id="SSF56112">
    <property type="entry name" value="Protein kinase-like (PK-like)"/>
    <property type="match status" value="1"/>
</dbReference>
<keyword evidence="5" id="KW-0652">Protein synthesis inhibitor</keyword>
<evidence type="ECO:0000256" key="5">
    <source>
        <dbReference type="ARBA" id="ARBA00023193"/>
    </source>
</evidence>
<evidence type="ECO:0000259" key="10">
    <source>
        <dbReference type="PROSITE" id="PS50011"/>
    </source>
</evidence>
<dbReference type="GeneID" id="20814885"/>
<evidence type="ECO:0000256" key="7">
    <source>
        <dbReference type="PROSITE-ProRule" id="PRU10141"/>
    </source>
</evidence>
<dbReference type="OrthoDB" id="1688503at2759"/>
<dbReference type="Gene3D" id="3.30.200.20">
    <property type="entry name" value="Phosphorylase Kinase, domain 1"/>
    <property type="match status" value="1"/>
</dbReference>
<keyword evidence="2 7" id="KW-0547">Nucleotide-binding</keyword>
<dbReference type="InterPro" id="IPR017441">
    <property type="entry name" value="Protein_kinase_ATP_BS"/>
</dbReference>
<name>W4FZB9_APHAT</name>
<keyword evidence="1" id="KW-0808">Transferase</keyword>
<organism evidence="11">
    <name type="scientific">Aphanomyces astaci</name>
    <name type="common">Crayfish plague agent</name>
    <dbReference type="NCBI Taxonomy" id="112090"/>
    <lineage>
        <taxon>Eukaryota</taxon>
        <taxon>Sar</taxon>
        <taxon>Stramenopiles</taxon>
        <taxon>Oomycota</taxon>
        <taxon>Saprolegniomycetes</taxon>
        <taxon>Saprolegniales</taxon>
        <taxon>Verrucalvaceae</taxon>
        <taxon>Aphanomyces</taxon>
    </lineage>
</organism>
<dbReference type="Gene3D" id="1.10.510.10">
    <property type="entry name" value="Transferase(Phosphotransferase) domain 1"/>
    <property type="match status" value="1"/>
</dbReference>
<feature type="region of interest" description="Disordered" evidence="9">
    <location>
        <begin position="66"/>
        <end position="86"/>
    </location>
</feature>
<keyword evidence="8" id="KW-0723">Serine/threonine-protein kinase</keyword>
<reference evidence="11" key="1">
    <citation type="submission" date="2013-12" db="EMBL/GenBank/DDBJ databases">
        <title>The Genome Sequence of Aphanomyces astaci APO3.</title>
        <authorList>
            <consortium name="The Broad Institute Genomics Platform"/>
            <person name="Russ C."/>
            <person name="Tyler B."/>
            <person name="van West P."/>
            <person name="Dieguez-Uribeondo J."/>
            <person name="Young S.K."/>
            <person name="Zeng Q."/>
            <person name="Gargeya S."/>
            <person name="Fitzgerald M."/>
            <person name="Abouelleil A."/>
            <person name="Alvarado L."/>
            <person name="Chapman S.B."/>
            <person name="Gainer-Dewar J."/>
            <person name="Goldberg J."/>
            <person name="Griggs A."/>
            <person name="Gujja S."/>
            <person name="Hansen M."/>
            <person name="Howarth C."/>
            <person name="Imamovic A."/>
            <person name="Ireland A."/>
            <person name="Larimer J."/>
            <person name="McCowan C."/>
            <person name="Murphy C."/>
            <person name="Pearson M."/>
            <person name="Poon T.W."/>
            <person name="Priest M."/>
            <person name="Roberts A."/>
            <person name="Saif S."/>
            <person name="Shea T."/>
            <person name="Sykes S."/>
            <person name="Wortman J."/>
            <person name="Nusbaum C."/>
            <person name="Birren B."/>
        </authorList>
    </citation>
    <scope>NUCLEOTIDE SEQUENCE [LARGE SCALE GENOMIC DNA]</scope>
    <source>
        <strain evidence="11">APO3</strain>
    </source>
</reference>
<dbReference type="STRING" id="112090.W4FZB9"/>
<sequence>MAEASPCSPLPHLPASPPRQSSKTNYFPSSLSPVRHSTPSAYNSTGKTWSPRSPCIRVNLSAQFDEADSDDGLDSTAIDSAKTDSSTSSIDLSETFLFTYIEEGGRDVGPASVAGRARSSDRRAVPTTCPTSPARAAQWTKRRLGTTRTTRRAAVIPAMNRLHRQNSLVSTKLLVTVAPLVPSTRSKTSIPPRWLPFESFQNVRPLGSGAHSDVFAVIDDQGIRYAVKKSKHKLRGRRDRDLRLREIRIYDRVQNDSTNDSDGGVQEARCRQYVLQYFHAWQEQGYLYMQTELCPRGALPNAIQSSKLSEALCWRILHDVASGLSYLHSRGIVHLDIKPANLLVTATMVKIGDLGLAQCDSHQGENGLTTNEGDSAYMAPELLQSTARQPSADIFSLGLTLVELATGVALPSQGPQWHVLRSGSLPHRTFDTAYSADFDVLIRQVREFGMLRVDPTKRPTAQDVMAHPKVNEAAQVALFPIMKTR</sequence>
<dbReference type="GO" id="GO:0017148">
    <property type="term" value="P:negative regulation of translation"/>
    <property type="evidence" value="ECO:0007669"/>
    <property type="project" value="UniProtKB-KW"/>
</dbReference>
<dbReference type="InterPro" id="IPR011009">
    <property type="entry name" value="Kinase-like_dom_sf"/>
</dbReference>
<comment type="similarity">
    <text evidence="6">Belongs to the protein kinase superfamily. Ser/Thr protein kinase family. GCN2 subfamily.</text>
</comment>
<protein>
    <submittedName>
        <fullName evidence="11">WEE protein kinase</fullName>
    </submittedName>
</protein>
<dbReference type="EMBL" id="KI913156">
    <property type="protein sequence ID" value="ETV72109.1"/>
    <property type="molecule type" value="Genomic_DNA"/>
</dbReference>
<feature type="region of interest" description="Disordered" evidence="9">
    <location>
        <begin position="111"/>
        <end position="132"/>
    </location>
</feature>
<feature type="compositionally biased region" description="Polar residues" evidence="9">
    <location>
        <begin position="18"/>
        <end position="51"/>
    </location>
</feature>
<dbReference type="InterPro" id="IPR008271">
    <property type="entry name" value="Ser/Thr_kinase_AS"/>
</dbReference>
<proteinExistence type="inferred from homology"/>
<keyword evidence="4 7" id="KW-0067">ATP-binding</keyword>
<dbReference type="SMART" id="SM00220">
    <property type="entry name" value="S_TKc"/>
    <property type="match status" value="1"/>
</dbReference>
<evidence type="ECO:0000313" key="11">
    <source>
        <dbReference type="EMBL" id="ETV72109.1"/>
    </source>
</evidence>
<keyword evidence="3 11" id="KW-0418">Kinase</keyword>
<dbReference type="GO" id="GO:0004674">
    <property type="term" value="F:protein serine/threonine kinase activity"/>
    <property type="evidence" value="ECO:0007669"/>
    <property type="project" value="UniProtKB-KW"/>
</dbReference>
<dbReference type="GO" id="GO:0005737">
    <property type="term" value="C:cytoplasm"/>
    <property type="evidence" value="ECO:0007669"/>
    <property type="project" value="TreeGrafter"/>
</dbReference>